<organism evidence="1 2">
    <name type="scientific">Pseudomonas knackmussii (strain DSM 6978 / CCUG 54928 / LMG 23759 / B13)</name>
    <dbReference type="NCBI Taxonomy" id="1301098"/>
    <lineage>
        <taxon>Bacteria</taxon>
        <taxon>Pseudomonadati</taxon>
        <taxon>Pseudomonadota</taxon>
        <taxon>Gammaproteobacteria</taxon>
        <taxon>Pseudomonadales</taxon>
        <taxon>Pseudomonadaceae</taxon>
        <taxon>Pseudomonas</taxon>
    </lineage>
</organism>
<dbReference type="OrthoDB" id="7025428at2"/>
<keyword evidence="2" id="KW-1185">Reference proteome</keyword>
<dbReference type="HOGENOM" id="CLU_2539981_0_0_6"/>
<dbReference type="AlphaFoldDB" id="A0A024HMY6"/>
<reference evidence="1 2" key="2">
    <citation type="submission" date="2014-05" db="EMBL/GenBank/DDBJ databases">
        <title>Genome sequence of the 3-chlorobenzoate degrading bacterium Pseudomonas knackmussii B13 shows multiple evidence for horizontal gene transfer.</title>
        <authorList>
            <person name="Miyazaki R."/>
            <person name="Bertelli C."/>
            <person name="Falquet L."/>
            <person name="Robinson-Rechavi M."/>
            <person name="Gharib W."/>
            <person name="Roy S."/>
            <person name="Van der Meer J.R."/>
        </authorList>
    </citation>
    <scope>NUCLEOTIDE SEQUENCE [LARGE SCALE GENOMIC DNA]</scope>
    <source>
        <strain evidence="1 2">B13</strain>
    </source>
</reference>
<gene>
    <name evidence="1" type="ORF">PKB_5107</name>
</gene>
<dbReference type="PATRIC" id="fig|1301098.3.peg.5080"/>
<dbReference type="Proteomes" id="UP000025241">
    <property type="component" value="Chromosome I"/>
</dbReference>
<protein>
    <submittedName>
        <fullName evidence="1">Uncharacterized protein</fullName>
    </submittedName>
</protein>
<reference evidence="1 2" key="1">
    <citation type="submission" date="2013-03" db="EMBL/GenBank/DDBJ databases">
        <authorList>
            <person name="Linke B."/>
        </authorList>
    </citation>
    <scope>NUCLEOTIDE SEQUENCE [LARGE SCALE GENOMIC DNA]</scope>
    <source>
        <strain evidence="1 2">B13</strain>
    </source>
</reference>
<dbReference type="EMBL" id="HG322950">
    <property type="protein sequence ID" value="CDF86420.1"/>
    <property type="molecule type" value="Genomic_DNA"/>
</dbReference>
<evidence type="ECO:0000313" key="1">
    <source>
        <dbReference type="EMBL" id="CDF86420.1"/>
    </source>
</evidence>
<dbReference type="KEGG" id="pkc:PKB_5107"/>
<sequence>MNATHRYAIHYRLREQPRRLIHEAHEAPNEFLALLQVLLHLAQETGEDPTGLTDASWEPNLIPSLKSSADRAGVSRVRIVPID</sequence>
<name>A0A024HMY6_PSEKB</name>
<accession>A0A024HMY6</accession>
<evidence type="ECO:0000313" key="2">
    <source>
        <dbReference type="Proteomes" id="UP000025241"/>
    </source>
</evidence>
<dbReference type="RefSeq" id="WP_043255528.1">
    <property type="nucleotide sequence ID" value="NZ_HG322950.1"/>
</dbReference>
<proteinExistence type="predicted"/>